<dbReference type="EMBL" id="PRFA01000013">
    <property type="protein sequence ID" value="PWU98043.1"/>
    <property type="molecule type" value="Genomic_DNA"/>
</dbReference>
<dbReference type="VEuPathDB" id="TriTrypDB:TcBrA4_0004600"/>
<feature type="region of interest" description="Disordered" evidence="1">
    <location>
        <begin position="421"/>
        <end position="440"/>
    </location>
</feature>
<dbReference type="VEuPathDB" id="TriTrypDB:TcYC6_0079210"/>
<dbReference type="VEuPathDB" id="TriTrypDB:C4B63_13g300"/>
<evidence type="ECO:0000313" key="2">
    <source>
        <dbReference type="EMBL" id="PWU98043.1"/>
    </source>
</evidence>
<accession>A0A2V2VUP7</accession>
<dbReference type="VEuPathDB" id="TriTrypDB:TcCL_NonESM03414"/>
<comment type="caution">
    <text evidence="2">The sequence shown here is derived from an EMBL/GenBank/DDBJ whole genome shotgun (WGS) entry which is preliminary data.</text>
</comment>
<evidence type="ECO:0000313" key="3">
    <source>
        <dbReference type="Proteomes" id="UP000246121"/>
    </source>
</evidence>
<dbReference type="VEuPathDB" id="TriTrypDB:TcCLB.507049.140"/>
<dbReference type="InterPro" id="IPR036047">
    <property type="entry name" value="F-box-like_dom_sf"/>
</dbReference>
<sequence>MKDGRGGLVGKDEAAKETRLSWAEKARRQMAAERRYEEKDEVNQHCIVHLLNMEAQEELRAENYPCGGFLVPLQALPLDVWDIITLFLTFRDVQLLSSTCRFFWVQLHRRESIWRFQLERFRSEMTILRSDRQLLCMEFLKLSSCTAYERLKLERKLYALDARREWHFRESEKPDRSIGIFSCPLIFNASDDNSENHNPSSLGEEEEEWALLRIRVLRPTPRSTSLLGTCAPSSDGNRFDHIMSRRVDSIYTPSEYLTICDNINHGDFTWSRMVVQDCTADEDGLLLFALLQTLRRAKRRPIRHSSGNEPQTSYHLILRRFRGTLLAICRYEAEQILKATLHMPRILDDFFIFNDLSWTGSGDAAGLVPLLQTRYFIAPELCHRGRVGLIVVDPVRVLVVVGKECVTRDDPQWDEVYTTALETGRPPQGSGMNPQPSGRV</sequence>
<evidence type="ECO:0008006" key="4">
    <source>
        <dbReference type="Google" id="ProtNLM"/>
    </source>
</evidence>
<name>A0A2V2VUP7_TRYCR</name>
<dbReference type="AlphaFoldDB" id="A0A2V2VUP7"/>
<evidence type="ECO:0000256" key="1">
    <source>
        <dbReference type="SAM" id="MobiDB-lite"/>
    </source>
</evidence>
<dbReference type="VEuPathDB" id="TriTrypDB:Tc_MARK_8600"/>
<dbReference type="VEuPathDB" id="TriTrypDB:TcCLB.504009.10"/>
<protein>
    <recommendedName>
        <fullName evidence="4">F-box domain-containing protein</fullName>
    </recommendedName>
</protein>
<dbReference type="VEuPathDB" id="TriTrypDB:BCY84_16243"/>
<dbReference type="VEuPathDB" id="TriTrypDB:TcG_01232"/>
<dbReference type="OrthoDB" id="272823at2759"/>
<dbReference type="VEuPathDB" id="TriTrypDB:TCSYLVIO_010061"/>
<dbReference type="VEuPathDB" id="TriTrypDB:ECC02_003933"/>
<proteinExistence type="predicted"/>
<organism evidence="2 3">
    <name type="scientific">Trypanosoma cruzi</name>
    <dbReference type="NCBI Taxonomy" id="5693"/>
    <lineage>
        <taxon>Eukaryota</taxon>
        <taxon>Discoba</taxon>
        <taxon>Euglenozoa</taxon>
        <taxon>Kinetoplastea</taxon>
        <taxon>Metakinetoplastina</taxon>
        <taxon>Trypanosomatida</taxon>
        <taxon>Trypanosomatidae</taxon>
        <taxon>Trypanosoma</taxon>
        <taxon>Schizotrypanum</taxon>
    </lineage>
</organism>
<dbReference type="VEuPathDB" id="TriTrypDB:C3747_7g501"/>
<dbReference type="VEuPathDB" id="TriTrypDB:TCDM_01082"/>
<feature type="compositionally biased region" description="Polar residues" evidence="1">
    <location>
        <begin position="430"/>
        <end position="440"/>
    </location>
</feature>
<gene>
    <name evidence="2" type="ORF">C4B63_13g300</name>
</gene>
<dbReference type="SUPFAM" id="SSF81383">
    <property type="entry name" value="F-box domain"/>
    <property type="match status" value="1"/>
</dbReference>
<reference evidence="2 3" key="1">
    <citation type="journal article" date="2018" name="Microb. Genom.">
        <title>Expanding an expanded genome: long-read sequencing of Trypanosoma cruzi.</title>
        <authorList>
            <person name="Berna L."/>
            <person name="Rodriguez M."/>
            <person name="Chiribao M.L."/>
            <person name="Parodi-Talice A."/>
            <person name="Pita S."/>
            <person name="Rijo G."/>
            <person name="Alvarez-Valin F."/>
            <person name="Robello C."/>
        </authorList>
    </citation>
    <scope>NUCLEOTIDE SEQUENCE [LARGE SCALE GENOMIC DNA]</scope>
    <source>
        <strain evidence="2 3">Dm28c</strain>
    </source>
</reference>
<dbReference type="Proteomes" id="UP000246121">
    <property type="component" value="Unassembled WGS sequence"/>
</dbReference>